<keyword evidence="2" id="KW-1185">Reference proteome</keyword>
<dbReference type="Proteomes" id="UP000292507">
    <property type="component" value="Unassembled WGS sequence"/>
</dbReference>
<sequence length="163" mass="17796">MDEAGLADPQRVGKIIDRETEAEVPVLHRDKATFSTSVQGTATEVTLRVPYEGQSGHFYLEVPGAGPVSIDATPVGDRTFDQPEGSERALLFRRTFPAGTSSAEIKRWGKDLADQTEAYLNALRPDVEQRALALRTRAHTYAETRLSTLQAQRSLAEGLGEGI</sequence>
<evidence type="ECO:0000313" key="2">
    <source>
        <dbReference type="Proteomes" id="UP000292507"/>
    </source>
</evidence>
<comment type="caution">
    <text evidence="1">The sequence shown here is derived from an EMBL/GenBank/DDBJ whole genome shotgun (WGS) entry which is preliminary data.</text>
</comment>
<evidence type="ECO:0000313" key="1">
    <source>
        <dbReference type="EMBL" id="RZU31160.1"/>
    </source>
</evidence>
<accession>A0A4Q7Y2W2</accession>
<protein>
    <submittedName>
        <fullName evidence="1">Uncharacterized protein</fullName>
    </submittedName>
</protein>
<gene>
    <name evidence="1" type="ORF">BKA19_0808</name>
</gene>
<organism evidence="1 2">
    <name type="scientific">Blastococcus saxobsidens</name>
    <dbReference type="NCBI Taxonomy" id="138336"/>
    <lineage>
        <taxon>Bacteria</taxon>
        <taxon>Bacillati</taxon>
        <taxon>Actinomycetota</taxon>
        <taxon>Actinomycetes</taxon>
        <taxon>Geodermatophilales</taxon>
        <taxon>Geodermatophilaceae</taxon>
        <taxon>Blastococcus</taxon>
    </lineage>
</organism>
<name>A0A4Q7Y2W2_9ACTN</name>
<proteinExistence type="predicted"/>
<dbReference type="AlphaFoldDB" id="A0A4Q7Y2W2"/>
<dbReference type="EMBL" id="SHKV01000001">
    <property type="protein sequence ID" value="RZU31160.1"/>
    <property type="molecule type" value="Genomic_DNA"/>
</dbReference>
<reference evidence="1 2" key="1">
    <citation type="submission" date="2019-02" db="EMBL/GenBank/DDBJ databases">
        <title>Sequencing the genomes of 1000 actinobacteria strains.</title>
        <authorList>
            <person name="Klenk H.-P."/>
        </authorList>
    </citation>
    <scope>NUCLEOTIDE SEQUENCE [LARGE SCALE GENOMIC DNA]</scope>
    <source>
        <strain evidence="1 2">DSM 44509</strain>
    </source>
</reference>